<feature type="compositionally biased region" description="Basic residues" evidence="3">
    <location>
        <begin position="579"/>
        <end position="600"/>
    </location>
</feature>
<protein>
    <recommendedName>
        <fullName evidence="4">Protein kinase domain-containing protein</fullName>
    </recommendedName>
</protein>
<sequence>MAPKAAHRVSVNGADREVPGAALLKAVTNIPSSLVVIGDEIGKGNFKKVHRGRNKNRDVVLLRYTKDESNSNELKILAHLSKPNFFVPEVYGVCREKDVLIVVQEIAMRGTLVDILKNVDTQKQVSHIHKMFFALGVSRSMEFLQQNRVVHADLSCRNVLVHNFEESKPEASVVKVSDFGLSVLLPEGADHATRRQPQPTRWCSPETIHKCKLSCQSDVWTFGTVLWEMWANGTAPWGKREKRADVAARLRDLAATGGASEGSADVSDDFPIQPGCPRMSHDALLLCLNVDESARPTISGMAEVLQANISDLEATLTSVEDRTLPSPDDAAAPEEVQKTVEPEVDLGIQVVSSRCFGELVEEGDLWHLEDDDGDDESPVKFKTLRLLMASPQAKETLGEKTMRALFHEMDAARAREMYLLDLVKKLERETRASSRPSCNSEKAKAGTPWLPVMCKEDQSTQEASCSEKTASLFGELSLGTPGDGQHQPNLSQSEVVGVDPTSNKCGSCAQSLKSSHEDGPGDGDACGKQALRAQQANLRRFDDSSTDGDQANRIRERRRKKVAVPSVETSESSDEKYKEKHRKKGSRSRGRSINRGRRRQSNNDTRTRAQPDQPQEFWTVWTCMGQAMQRQDFNSEQHARAAFDKLLPYPCVLRDPSGAQAAARSWVSNYVRIKPVSAGMKGQQGPSTVNTPIMSATMSHATSPTMSPTMSSTVSPAVSPTVSPSASPGVSPCMTPMTPMNPNMPQMMPQTPTAPLARSTLGTSACRAQLVLSVESQVQKESMPQNELRRLGFAHA</sequence>
<dbReference type="GO" id="GO:0004672">
    <property type="term" value="F:protein kinase activity"/>
    <property type="evidence" value="ECO:0007669"/>
    <property type="project" value="InterPro"/>
</dbReference>
<evidence type="ECO:0000256" key="3">
    <source>
        <dbReference type="SAM" id="MobiDB-lite"/>
    </source>
</evidence>
<evidence type="ECO:0000313" key="5">
    <source>
        <dbReference type="EMBL" id="CAD8826200.1"/>
    </source>
</evidence>
<evidence type="ECO:0000259" key="4">
    <source>
        <dbReference type="PROSITE" id="PS50011"/>
    </source>
</evidence>
<evidence type="ECO:0000256" key="2">
    <source>
        <dbReference type="ARBA" id="ARBA00022840"/>
    </source>
</evidence>
<keyword evidence="1" id="KW-0547">Nucleotide-binding</keyword>
<name>A0A7S1EVJ9_NOCSC</name>
<dbReference type="InterPro" id="IPR011009">
    <property type="entry name" value="Kinase-like_dom_sf"/>
</dbReference>
<dbReference type="GO" id="GO:0005524">
    <property type="term" value="F:ATP binding"/>
    <property type="evidence" value="ECO:0007669"/>
    <property type="project" value="UniProtKB-KW"/>
</dbReference>
<gene>
    <name evidence="5" type="ORF">NSCI0253_LOCUS546</name>
</gene>
<reference evidence="5" key="1">
    <citation type="submission" date="2021-01" db="EMBL/GenBank/DDBJ databases">
        <authorList>
            <person name="Corre E."/>
            <person name="Pelletier E."/>
            <person name="Niang G."/>
            <person name="Scheremetjew M."/>
            <person name="Finn R."/>
            <person name="Kale V."/>
            <person name="Holt S."/>
            <person name="Cochrane G."/>
            <person name="Meng A."/>
            <person name="Brown T."/>
            <person name="Cohen L."/>
        </authorList>
    </citation>
    <scope>NUCLEOTIDE SEQUENCE</scope>
</reference>
<feature type="region of interest" description="Disordered" evidence="3">
    <location>
        <begin position="474"/>
        <end position="613"/>
    </location>
</feature>
<dbReference type="EMBL" id="HBFQ01000821">
    <property type="protein sequence ID" value="CAD8826200.1"/>
    <property type="molecule type" value="Transcribed_RNA"/>
</dbReference>
<accession>A0A7S1EVJ9</accession>
<keyword evidence="2" id="KW-0067">ATP-binding</keyword>
<dbReference type="InterPro" id="IPR001245">
    <property type="entry name" value="Ser-Thr/Tyr_kinase_cat_dom"/>
</dbReference>
<dbReference type="Pfam" id="PF07714">
    <property type="entry name" value="PK_Tyr_Ser-Thr"/>
    <property type="match status" value="1"/>
</dbReference>
<dbReference type="PROSITE" id="PS00109">
    <property type="entry name" value="PROTEIN_KINASE_TYR"/>
    <property type="match status" value="1"/>
</dbReference>
<feature type="domain" description="Protein kinase" evidence="4">
    <location>
        <begin position="35"/>
        <end position="309"/>
    </location>
</feature>
<dbReference type="InterPro" id="IPR000719">
    <property type="entry name" value="Prot_kinase_dom"/>
</dbReference>
<dbReference type="AlphaFoldDB" id="A0A7S1EVJ9"/>
<feature type="region of interest" description="Disordered" evidence="3">
    <location>
        <begin position="700"/>
        <end position="730"/>
    </location>
</feature>
<proteinExistence type="predicted"/>
<evidence type="ECO:0000256" key="1">
    <source>
        <dbReference type="ARBA" id="ARBA00022741"/>
    </source>
</evidence>
<dbReference type="Gene3D" id="1.10.510.10">
    <property type="entry name" value="Transferase(Phosphotransferase) domain 1"/>
    <property type="match status" value="1"/>
</dbReference>
<dbReference type="InterPro" id="IPR008266">
    <property type="entry name" value="Tyr_kinase_AS"/>
</dbReference>
<dbReference type="PROSITE" id="PS50011">
    <property type="entry name" value="PROTEIN_KINASE_DOM"/>
    <property type="match status" value="1"/>
</dbReference>
<dbReference type="PANTHER" id="PTHR24418">
    <property type="entry name" value="TYROSINE-PROTEIN KINASE"/>
    <property type="match status" value="1"/>
</dbReference>
<dbReference type="PRINTS" id="PR00109">
    <property type="entry name" value="TYRKINASE"/>
</dbReference>
<organism evidence="5">
    <name type="scientific">Noctiluca scintillans</name>
    <name type="common">Sea sparkle</name>
    <name type="synonym">Red tide dinoflagellate</name>
    <dbReference type="NCBI Taxonomy" id="2966"/>
    <lineage>
        <taxon>Eukaryota</taxon>
        <taxon>Sar</taxon>
        <taxon>Alveolata</taxon>
        <taxon>Dinophyceae</taxon>
        <taxon>Noctilucales</taxon>
        <taxon>Noctilucaceae</taxon>
        <taxon>Noctiluca</taxon>
    </lineage>
</organism>
<dbReference type="InterPro" id="IPR050198">
    <property type="entry name" value="Non-receptor_tyrosine_kinases"/>
</dbReference>
<dbReference type="SUPFAM" id="SSF56112">
    <property type="entry name" value="Protein kinase-like (PK-like)"/>
    <property type="match status" value="1"/>
</dbReference>
<feature type="compositionally biased region" description="Polar residues" evidence="3">
    <location>
        <begin position="486"/>
        <end position="513"/>
    </location>
</feature>